<dbReference type="InterPro" id="IPR017853">
    <property type="entry name" value="GH"/>
</dbReference>
<evidence type="ECO:0000256" key="2">
    <source>
        <dbReference type="SAM" id="SignalP"/>
    </source>
</evidence>
<protein>
    <submittedName>
        <fullName evidence="4">Glycoside hydrolase</fullName>
    </submittedName>
</protein>
<dbReference type="Proteomes" id="UP001596512">
    <property type="component" value="Unassembled WGS sequence"/>
</dbReference>
<dbReference type="SUPFAM" id="SSF51445">
    <property type="entry name" value="(Trans)glycosidases"/>
    <property type="match status" value="1"/>
</dbReference>
<keyword evidence="2" id="KW-0732">Signal</keyword>
<evidence type="ECO:0000256" key="1">
    <source>
        <dbReference type="SAM" id="MobiDB-lite"/>
    </source>
</evidence>
<evidence type="ECO:0000313" key="4">
    <source>
        <dbReference type="EMBL" id="MFC7614992.1"/>
    </source>
</evidence>
<evidence type="ECO:0000259" key="3">
    <source>
        <dbReference type="Pfam" id="PF14587"/>
    </source>
</evidence>
<accession>A0ABW2TMJ7</accession>
<dbReference type="PANTHER" id="PTHR42767">
    <property type="entry name" value="ENDO-BETA-1,6-GALACTANASE"/>
    <property type="match status" value="1"/>
</dbReference>
<feature type="signal peptide" evidence="2">
    <location>
        <begin position="1"/>
        <end position="37"/>
    </location>
</feature>
<proteinExistence type="predicted"/>
<dbReference type="EMBL" id="JBHTEY010000004">
    <property type="protein sequence ID" value="MFC7614992.1"/>
    <property type="molecule type" value="Genomic_DNA"/>
</dbReference>
<dbReference type="InterPro" id="IPR039743">
    <property type="entry name" value="6GAL/EXGAL"/>
</dbReference>
<dbReference type="Pfam" id="PF14587">
    <property type="entry name" value="Glyco_hydr_30_2"/>
    <property type="match status" value="1"/>
</dbReference>
<feature type="compositionally biased region" description="Polar residues" evidence="1">
    <location>
        <begin position="349"/>
        <end position="360"/>
    </location>
</feature>
<keyword evidence="4" id="KW-0378">Hydrolase</keyword>
<feature type="region of interest" description="Disordered" evidence="1">
    <location>
        <begin position="341"/>
        <end position="369"/>
    </location>
</feature>
<dbReference type="InterPro" id="IPR039514">
    <property type="entry name" value="6GAL-like"/>
</dbReference>
<reference evidence="5" key="1">
    <citation type="journal article" date="2019" name="Int. J. Syst. Evol. Microbiol.">
        <title>The Global Catalogue of Microorganisms (GCM) 10K type strain sequencing project: providing services to taxonomists for standard genome sequencing and annotation.</title>
        <authorList>
            <consortium name="The Broad Institute Genomics Platform"/>
            <consortium name="The Broad Institute Genome Sequencing Center for Infectious Disease"/>
            <person name="Wu L."/>
            <person name="Ma J."/>
        </authorList>
    </citation>
    <scope>NUCLEOTIDE SEQUENCE [LARGE SCALE GENOMIC DNA]</scope>
    <source>
        <strain evidence="5">JCM 17695</strain>
    </source>
</reference>
<dbReference type="GO" id="GO:0016787">
    <property type="term" value="F:hydrolase activity"/>
    <property type="evidence" value="ECO:0007669"/>
    <property type="project" value="UniProtKB-KW"/>
</dbReference>
<dbReference type="Gene3D" id="3.20.20.80">
    <property type="entry name" value="Glycosidases"/>
    <property type="match status" value="1"/>
</dbReference>
<name>A0ABW2TMJ7_9PSEU</name>
<feature type="domain" description="Endo-beta-1,6-galactanase-like" evidence="3">
    <location>
        <begin position="56"/>
        <end position="299"/>
    </location>
</feature>
<feature type="chain" id="PRO_5047304825" evidence="2">
    <location>
        <begin position="38"/>
        <end position="369"/>
    </location>
</feature>
<evidence type="ECO:0000313" key="5">
    <source>
        <dbReference type="Proteomes" id="UP001596512"/>
    </source>
</evidence>
<sequence>MERERPRFPARLRRLVLVPALAAGVAVPVLQAGPASAASGPITSPVNPNAVIQDDFQGFGTSLAWWADVVGGWSEPQRSEIMDLLFSDSFTKNGQTVQGLDMSVVRYNLGASEPGVEYPVVDPHLPGRNGAWIESLIKPDGTYDWTLDQRQRWVLEQSVQRGASTFELFANSAPWFMTHSGIPSGRYSRNSWQGCEHSNIRSDYEDDFADYMATVAQRFETTGINGPGSPKVDFETIEPFNEPSNGWWCWGNNQEGTYVPAWQMSNIISGLQSELDSRSLDTGISATDSNNYWLVVSEYDSLSEAAKAELDQINAHGYAGSDAEPVRDRVEARDMRFWQSEWGPRAGAATTSPPSWTPRSNWPPGSPTT</sequence>
<gene>
    <name evidence="4" type="ORF">ACFQV2_17180</name>
</gene>
<keyword evidence="5" id="KW-1185">Reference proteome</keyword>
<dbReference type="PANTHER" id="PTHR42767:SF1">
    <property type="entry name" value="ENDO-BETA-1,6-GALACTANASE-LIKE DOMAIN-CONTAINING PROTEIN"/>
    <property type="match status" value="1"/>
</dbReference>
<organism evidence="4 5">
    <name type="scientific">Actinokineospora soli</name>
    <dbReference type="NCBI Taxonomy" id="1048753"/>
    <lineage>
        <taxon>Bacteria</taxon>
        <taxon>Bacillati</taxon>
        <taxon>Actinomycetota</taxon>
        <taxon>Actinomycetes</taxon>
        <taxon>Pseudonocardiales</taxon>
        <taxon>Pseudonocardiaceae</taxon>
        <taxon>Actinokineospora</taxon>
    </lineage>
</organism>
<comment type="caution">
    <text evidence="4">The sequence shown here is derived from an EMBL/GenBank/DDBJ whole genome shotgun (WGS) entry which is preliminary data.</text>
</comment>